<dbReference type="AlphaFoldDB" id="Q2SBA0"/>
<sequence>MQQKEQLAAAKPSAPQLPAKFPVLGAKLAPFLFPFCMSAFLVMMAMDYLISGHWQAAPYYLSASIVLASIIAAVRTIKKKQ</sequence>
<gene>
    <name evidence="2" type="ordered locus">HCH_05405</name>
</gene>
<feature type="transmembrane region" description="Helical" evidence="1">
    <location>
        <begin position="57"/>
        <end position="77"/>
    </location>
</feature>
<name>Q2SBA0_HAHCH</name>
<dbReference type="Proteomes" id="UP000000238">
    <property type="component" value="Chromosome"/>
</dbReference>
<keyword evidence="1" id="KW-1133">Transmembrane helix</keyword>
<keyword evidence="1" id="KW-0812">Transmembrane</keyword>
<dbReference type="KEGG" id="hch:HCH_05405"/>
<evidence type="ECO:0000256" key="1">
    <source>
        <dbReference type="SAM" id="Phobius"/>
    </source>
</evidence>
<dbReference type="EMBL" id="CP000155">
    <property type="protein sequence ID" value="ABC32074.1"/>
    <property type="molecule type" value="Genomic_DNA"/>
</dbReference>
<evidence type="ECO:0000313" key="2">
    <source>
        <dbReference type="EMBL" id="ABC32074.1"/>
    </source>
</evidence>
<feature type="transmembrane region" description="Helical" evidence="1">
    <location>
        <begin position="21"/>
        <end position="45"/>
    </location>
</feature>
<keyword evidence="1" id="KW-0472">Membrane</keyword>
<proteinExistence type="predicted"/>
<evidence type="ECO:0000313" key="3">
    <source>
        <dbReference type="Proteomes" id="UP000000238"/>
    </source>
</evidence>
<reference evidence="2 3" key="1">
    <citation type="journal article" date="2005" name="Nucleic Acids Res.">
        <title>Genomic blueprint of Hahella chejuensis, a marine microbe producing an algicidal agent.</title>
        <authorList>
            <person name="Jeong H."/>
            <person name="Yim J.H."/>
            <person name="Lee C."/>
            <person name="Choi S.-H."/>
            <person name="Park Y.K."/>
            <person name="Yoon S.H."/>
            <person name="Hur C.-G."/>
            <person name="Kang H.-Y."/>
            <person name="Kim D."/>
            <person name="Lee H.H."/>
            <person name="Park K.H."/>
            <person name="Park S.-H."/>
            <person name="Park H.-S."/>
            <person name="Lee H.K."/>
            <person name="Oh T.K."/>
            <person name="Kim J.F."/>
        </authorList>
    </citation>
    <scope>NUCLEOTIDE SEQUENCE [LARGE SCALE GENOMIC DNA]</scope>
    <source>
        <strain evidence="2 3">KCTC 2396</strain>
    </source>
</reference>
<keyword evidence="3" id="KW-1185">Reference proteome</keyword>
<dbReference type="HOGENOM" id="CLU_2569078_0_0_6"/>
<accession>Q2SBA0</accession>
<protein>
    <submittedName>
        <fullName evidence="2">Uncharacterized protein</fullName>
    </submittedName>
</protein>
<organism evidence="2 3">
    <name type="scientific">Hahella chejuensis (strain KCTC 2396)</name>
    <dbReference type="NCBI Taxonomy" id="349521"/>
    <lineage>
        <taxon>Bacteria</taxon>
        <taxon>Pseudomonadati</taxon>
        <taxon>Pseudomonadota</taxon>
        <taxon>Gammaproteobacteria</taxon>
        <taxon>Oceanospirillales</taxon>
        <taxon>Hahellaceae</taxon>
        <taxon>Hahella</taxon>
    </lineage>
</organism>